<feature type="compositionally biased region" description="Low complexity" evidence="1">
    <location>
        <begin position="104"/>
        <end position="124"/>
    </location>
</feature>
<sequence length="153" mass="15446">PSRSVGLSRSLPFLDLAAAAAAAAPPSVAHTLEQSRAPSERSAASAPAAGRCHHGSRRHASHVTLRPPSHAPSPRLARAAAASTHWESALAEGRGRAEERGPARARPGAGAIARGRATEGEGAPPSQPPHTRAVPALAPPTPCDPAAAPPTLR</sequence>
<dbReference type="EMBL" id="CP144754">
    <property type="protein sequence ID" value="WVZ96471.1"/>
    <property type="molecule type" value="Genomic_DNA"/>
</dbReference>
<feature type="compositionally biased region" description="Basic residues" evidence="1">
    <location>
        <begin position="51"/>
        <end position="61"/>
    </location>
</feature>
<evidence type="ECO:0000313" key="3">
    <source>
        <dbReference type="Proteomes" id="UP001341281"/>
    </source>
</evidence>
<feature type="non-terminal residue" evidence="2">
    <location>
        <position position="1"/>
    </location>
</feature>
<reference evidence="2 3" key="1">
    <citation type="submission" date="2024-02" db="EMBL/GenBank/DDBJ databases">
        <title>High-quality chromosome-scale genome assembly of Pensacola bahiagrass (Paspalum notatum Flugge var. saurae).</title>
        <authorList>
            <person name="Vega J.M."/>
            <person name="Podio M."/>
            <person name="Orjuela J."/>
            <person name="Siena L.A."/>
            <person name="Pessino S.C."/>
            <person name="Combes M.C."/>
            <person name="Mariac C."/>
            <person name="Albertini E."/>
            <person name="Pupilli F."/>
            <person name="Ortiz J.P.A."/>
            <person name="Leblanc O."/>
        </authorList>
    </citation>
    <scope>NUCLEOTIDE SEQUENCE [LARGE SCALE GENOMIC DNA]</scope>
    <source>
        <strain evidence="2">R1</strain>
        <tissue evidence="2">Leaf</tissue>
    </source>
</reference>
<keyword evidence="3" id="KW-1185">Reference proteome</keyword>
<accession>A0AAQ3XE53</accession>
<gene>
    <name evidence="2" type="ORF">U9M48_042106</name>
</gene>
<feature type="compositionally biased region" description="Low complexity" evidence="1">
    <location>
        <begin position="35"/>
        <end position="49"/>
    </location>
</feature>
<dbReference type="Proteomes" id="UP001341281">
    <property type="component" value="Chromosome 10"/>
</dbReference>
<feature type="region of interest" description="Disordered" evidence="1">
    <location>
        <begin position="20"/>
        <end position="153"/>
    </location>
</feature>
<proteinExistence type="predicted"/>
<feature type="compositionally biased region" description="Basic and acidic residues" evidence="1">
    <location>
        <begin position="93"/>
        <end position="102"/>
    </location>
</feature>
<organism evidence="2 3">
    <name type="scientific">Paspalum notatum var. saurae</name>
    <dbReference type="NCBI Taxonomy" id="547442"/>
    <lineage>
        <taxon>Eukaryota</taxon>
        <taxon>Viridiplantae</taxon>
        <taxon>Streptophyta</taxon>
        <taxon>Embryophyta</taxon>
        <taxon>Tracheophyta</taxon>
        <taxon>Spermatophyta</taxon>
        <taxon>Magnoliopsida</taxon>
        <taxon>Liliopsida</taxon>
        <taxon>Poales</taxon>
        <taxon>Poaceae</taxon>
        <taxon>PACMAD clade</taxon>
        <taxon>Panicoideae</taxon>
        <taxon>Andropogonodae</taxon>
        <taxon>Paspaleae</taxon>
        <taxon>Paspalinae</taxon>
        <taxon>Paspalum</taxon>
    </lineage>
</organism>
<protein>
    <submittedName>
        <fullName evidence="2">Uncharacterized protein</fullName>
    </submittedName>
</protein>
<evidence type="ECO:0000313" key="2">
    <source>
        <dbReference type="EMBL" id="WVZ96471.1"/>
    </source>
</evidence>
<feature type="compositionally biased region" description="Low complexity" evidence="1">
    <location>
        <begin position="65"/>
        <end position="83"/>
    </location>
</feature>
<name>A0AAQ3XE53_PASNO</name>
<evidence type="ECO:0000256" key="1">
    <source>
        <dbReference type="SAM" id="MobiDB-lite"/>
    </source>
</evidence>
<feature type="compositionally biased region" description="Low complexity" evidence="1">
    <location>
        <begin position="144"/>
        <end position="153"/>
    </location>
</feature>
<dbReference type="AlphaFoldDB" id="A0AAQ3XE53"/>